<organism evidence="3 4">
    <name type="scientific">Photobacterium aquimaris</name>
    <dbReference type="NCBI Taxonomy" id="512643"/>
    <lineage>
        <taxon>Bacteria</taxon>
        <taxon>Pseudomonadati</taxon>
        <taxon>Pseudomonadota</taxon>
        <taxon>Gammaproteobacteria</taxon>
        <taxon>Vibrionales</taxon>
        <taxon>Vibrionaceae</taxon>
        <taxon>Photobacterium</taxon>
    </lineage>
</organism>
<feature type="compositionally biased region" description="Basic and acidic residues" evidence="1">
    <location>
        <begin position="635"/>
        <end position="651"/>
    </location>
</feature>
<feature type="region of interest" description="Disordered" evidence="1">
    <location>
        <begin position="465"/>
        <end position="651"/>
    </location>
</feature>
<feature type="compositionally biased region" description="Polar residues" evidence="1">
    <location>
        <begin position="613"/>
        <end position="634"/>
    </location>
</feature>
<evidence type="ECO:0000313" key="4">
    <source>
        <dbReference type="Proteomes" id="UP000240254"/>
    </source>
</evidence>
<comment type="caution">
    <text evidence="3">The sequence shown here is derived from an EMBL/GenBank/DDBJ whole genome shotgun (WGS) entry which is preliminary data.</text>
</comment>
<sequence>MLNALLKAWITTPINEAIDKVKVINDKFSLIDKHESRIRELQELLADLIKYPPNTQGIPLLDIDEVLLAFEPVIEDTFRASGMIRGTEELSHPCFNNTYMPVIKRIVSYFHLLPASEYNHHNEVGGLISHSLEVGLMALRLAKNKKLDPLVGSFQDTEKLRESRWQFATWLCGMMHDCGKIITDISVVNLKANDVIWQPQFETLYEWSKNNSVERYQVVWNSHRVVRGHDGIAPIMITSMINGIAKRWLFDPSDDLSGPLVNALSQYANKDGYIESCIRTADHLSSERDLKIQIHKLLGKRRSGIEQRLLDAIKECRVNKWRKVNCASSRLFIIHDEVYLKYPEAIEDIAKTINHYQVNAVPTMAKALLEVLEASLIIIRNHEQSDYSILSFTDSNNNQHQQKVVRLNFTGIAFNMEIVPPSLMNCTLALSANGETVDIDNAGNLTYSEPNKQYKTAFNYDGYIHPNKQPVSQVNSPTTTTTSSSQQSAPSPSTSSTVNGANNTPSPAATPTSKPKKQGKTTVNNANNNTPSTVSSTTGNNKGTPPAAANKGLVFENDAEKKKGPKSTNSTPNNDDNDVWNNDMGFGVTSKESDDQPDSDQITNAVSALPPNDSVTATPQSVVSVPSNTSPHKNSTTDKQKKVISKKDNKQRNCMQVEENMLALLFIIAKSYHEKLLPADTVLSPKSQDGLYINIILLDGFINENLNLKNASKYIDLKNKKNDRRIKVTEDLKSIGIYWRINRQLTIALGEMLGCSLHNTRELFTPVTAMGIKLTEAPKFKPVTLTASTQTETILLKSKISTDLNWLQEGFYVQKK</sequence>
<evidence type="ECO:0000259" key="2">
    <source>
        <dbReference type="Pfam" id="PF07514"/>
    </source>
</evidence>
<feature type="domain" description="Uncharacterised" evidence="2">
    <location>
        <begin position="90"/>
        <end position="383"/>
    </location>
</feature>
<feature type="compositionally biased region" description="Low complexity" evidence="1">
    <location>
        <begin position="471"/>
        <end position="513"/>
    </location>
</feature>
<dbReference type="Pfam" id="PF07514">
    <property type="entry name" value="TraI_2"/>
    <property type="match status" value="1"/>
</dbReference>
<dbReference type="NCBIfam" id="NF041494">
    <property type="entry name" value="MobH"/>
    <property type="match status" value="1"/>
</dbReference>
<dbReference type="EMBL" id="PYMK01000038">
    <property type="protein sequence ID" value="PSU22466.1"/>
    <property type="molecule type" value="Genomic_DNA"/>
</dbReference>
<dbReference type="InterPro" id="IPR011119">
    <property type="entry name" value="Unchr_helicase_relaxase_TraI"/>
</dbReference>
<reference evidence="3 4" key="1">
    <citation type="submission" date="2018-03" db="EMBL/GenBank/DDBJ databases">
        <title>Whole genome sequencing of Histamine producing bacteria.</title>
        <authorList>
            <person name="Butler K."/>
        </authorList>
    </citation>
    <scope>NUCLEOTIDE SEQUENCE [LARGE SCALE GENOMIC DNA]</scope>
    <source>
        <strain evidence="3 4">BS2</strain>
    </source>
</reference>
<evidence type="ECO:0000256" key="1">
    <source>
        <dbReference type="SAM" id="MobiDB-lite"/>
    </source>
</evidence>
<accession>A0A2T3IEJ4</accession>
<proteinExistence type="predicted"/>
<dbReference type="RefSeq" id="WP_065176937.1">
    <property type="nucleotide sequence ID" value="NZ_LZFA01000040.1"/>
</dbReference>
<feature type="compositionally biased region" description="Low complexity" evidence="1">
    <location>
        <begin position="521"/>
        <end position="541"/>
    </location>
</feature>
<dbReference type="AlphaFoldDB" id="A0A2T3IEJ4"/>
<dbReference type="OrthoDB" id="6190309at2"/>
<gene>
    <name evidence="3" type="ORF">CTM88_20410</name>
</gene>
<name>A0A2T3IEJ4_9GAMM</name>
<evidence type="ECO:0000313" key="3">
    <source>
        <dbReference type="EMBL" id="PSU22466.1"/>
    </source>
</evidence>
<protein>
    <recommendedName>
        <fullName evidence="2">Uncharacterized domain-containing protein</fullName>
    </recommendedName>
</protein>
<dbReference type="Proteomes" id="UP000240254">
    <property type="component" value="Unassembled WGS sequence"/>
</dbReference>
<dbReference type="Gene3D" id="1.10.3210.40">
    <property type="match status" value="1"/>
</dbReference>